<dbReference type="PANTHER" id="PTHR47708:SF2">
    <property type="entry name" value="SI:CH73-132F6.5"/>
    <property type="match status" value="1"/>
</dbReference>
<dbReference type="EMBL" id="JAUSTY010000010">
    <property type="protein sequence ID" value="MDQ0166788.1"/>
    <property type="molecule type" value="Genomic_DNA"/>
</dbReference>
<dbReference type="PANTHER" id="PTHR47708">
    <property type="match status" value="1"/>
</dbReference>
<evidence type="ECO:0000313" key="2">
    <source>
        <dbReference type="EMBL" id="MDQ0166788.1"/>
    </source>
</evidence>
<evidence type="ECO:0000259" key="1">
    <source>
        <dbReference type="Pfam" id="PF07287"/>
    </source>
</evidence>
<keyword evidence="3" id="KW-1185">Reference proteome</keyword>
<accession>A0ABT9W0M8</accession>
<dbReference type="RefSeq" id="WP_307395266.1">
    <property type="nucleotide sequence ID" value="NZ_BAAADK010000047.1"/>
</dbReference>
<reference evidence="2 3" key="1">
    <citation type="submission" date="2023-07" db="EMBL/GenBank/DDBJ databases">
        <title>Genomic Encyclopedia of Type Strains, Phase IV (KMG-IV): sequencing the most valuable type-strain genomes for metagenomic binning, comparative biology and taxonomic classification.</title>
        <authorList>
            <person name="Goeker M."/>
        </authorList>
    </citation>
    <scope>NUCLEOTIDE SEQUENCE [LARGE SCALE GENOMIC DNA]</scope>
    <source>
        <strain evidence="2 3">DSM 12751</strain>
    </source>
</reference>
<dbReference type="Proteomes" id="UP001235840">
    <property type="component" value="Unassembled WGS sequence"/>
</dbReference>
<protein>
    <recommendedName>
        <fullName evidence="1">Acyclic terpene utilisation N-terminal domain-containing protein</fullName>
    </recommendedName>
</protein>
<proteinExistence type="predicted"/>
<sequence length="459" mass="50554">MKKVRIGAGQGFYGDTIYGALNVAKYGDVQYICFDCLAELTMAILQKDKQKDPSKGYTKDITVTAKNLLPYVKEKGIKLITNAGGINPEAAREEVLRIAREMGIEDLKVGIATGDNIYPLLESFKQKGISLADYDTGEAFNKPNDEILFASAYLGAWPIVECLQQGADIVITGRTTDTAQFLAPLIHELGWGEEQWDLLAQGILLGHLMECSGQATGGNFSGDWWNVPELEKVGYPVAEVYEDGMAYLTKPDHTGGRVSVDTLKEQFLYEIHDPSHYITPDVIADFTNVRFEEIKENVVQISGVKGKPKPPTLKAIMGYSNGYMGQGMLGYSWPDALQKARKADEIVRKQIELYGIKVNDIHTEFVGYNSIHGPLAEPVDEEKLNEIYLRVAVQTDTKEEAAQFGRLFPPLALNGPPFVGGLANLFSVRQLLGLWSVLIPREEIEVGVVTNVKGVSTNG</sequence>
<feature type="domain" description="Acyclic terpene utilisation N-terminal" evidence="1">
    <location>
        <begin position="4"/>
        <end position="448"/>
    </location>
</feature>
<organism evidence="2 3">
    <name type="scientific">Caldalkalibacillus horti</name>
    <dbReference type="NCBI Taxonomy" id="77523"/>
    <lineage>
        <taxon>Bacteria</taxon>
        <taxon>Bacillati</taxon>
        <taxon>Bacillota</taxon>
        <taxon>Bacilli</taxon>
        <taxon>Bacillales</taxon>
        <taxon>Bacillaceae</taxon>
        <taxon>Caldalkalibacillus</taxon>
    </lineage>
</organism>
<name>A0ABT9W0M8_9BACI</name>
<comment type="caution">
    <text evidence="2">The sequence shown here is derived from an EMBL/GenBank/DDBJ whole genome shotgun (WGS) entry which is preliminary data.</text>
</comment>
<dbReference type="Pfam" id="PF07287">
    <property type="entry name" value="AtuA"/>
    <property type="match status" value="1"/>
</dbReference>
<evidence type="ECO:0000313" key="3">
    <source>
        <dbReference type="Proteomes" id="UP001235840"/>
    </source>
</evidence>
<dbReference type="InterPro" id="IPR010839">
    <property type="entry name" value="AtuA_N"/>
</dbReference>
<gene>
    <name evidence="2" type="ORF">J2S11_002704</name>
</gene>